<feature type="compositionally biased region" description="Acidic residues" evidence="2">
    <location>
        <begin position="425"/>
        <end position="438"/>
    </location>
</feature>
<keyword evidence="1" id="KW-0175">Coiled coil</keyword>
<protein>
    <submittedName>
        <fullName evidence="3">Uncharacterized protein</fullName>
    </submittedName>
</protein>
<sequence>MSEQSNNGDQRVIGEDQEGQEGQESRDLEIRILRLLQQQRSKDVRETGGGKEERKEYGGMSSSKPTTFPPRILQIPRSDEPNAYVLVHVTRSGTATLDLQLVATEGEDPYVGSVEQSRLNSLRAKSYQGSDDDWAQILSYVLGQSSPFVNKPDFICGLEVSATVSDEDEDRKIAITIRKRIETITQRLGSITLNQDDEQTIQLFDWSSAAVARADTLEQQISSLNSRCRAAEATIHELNTQIEELIYAKVQHENQLIANFVQLLNEKKLKIRNQQRLLASATVDPTKVTEIQTTDSGRICVPARKSRSAKHGTLELSGNDLDDSDGFEKMETDEAEGVDVPEKDRETDDRQRSTPQPLEEEDNTTNEDYDPSIIEKREDKGPHESASKVSVDRLIQKMPPTAPPRRELPFARKTRQAEASKTERDAEETAGETDDDEL</sequence>
<feature type="coiled-coil region" evidence="1">
    <location>
        <begin position="214"/>
        <end position="255"/>
    </location>
</feature>
<feature type="region of interest" description="Disordered" evidence="2">
    <location>
        <begin position="302"/>
        <end position="438"/>
    </location>
</feature>
<evidence type="ECO:0000313" key="4">
    <source>
        <dbReference type="Proteomes" id="UP000319663"/>
    </source>
</evidence>
<dbReference type="EMBL" id="VIFY01000275">
    <property type="protein sequence ID" value="TQB67958.1"/>
    <property type="molecule type" value="Genomic_DNA"/>
</dbReference>
<feature type="compositionally biased region" description="Basic and acidic residues" evidence="2">
    <location>
        <begin position="23"/>
        <end position="32"/>
    </location>
</feature>
<evidence type="ECO:0000256" key="1">
    <source>
        <dbReference type="SAM" id="Coils"/>
    </source>
</evidence>
<dbReference type="Proteomes" id="UP000319663">
    <property type="component" value="Unassembled WGS sequence"/>
</dbReference>
<reference evidence="3 4" key="1">
    <citation type="submission" date="2019-06" db="EMBL/GenBank/DDBJ databases">
        <title>Wine fermentation using esterase from Monascus purpureus.</title>
        <authorList>
            <person name="Geng C."/>
            <person name="Zhang Y."/>
        </authorList>
    </citation>
    <scope>NUCLEOTIDE SEQUENCE [LARGE SCALE GENOMIC DNA]</scope>
    <source>
        <strain evidence="3">HQ1</strain>
    </source>
</reference>
<name>A0A507QHJ8_MONPU</name>
<comment type="caution">
    <text evidence="3">The sequence shown here is derived from an EMBL/GenBank/DDBJ whole genome shotgun (WGS) entry which is preliminary data.</text>
</comment>
<evidence type="ECO:0000313" key="3">
    <source>
        <dbReference type="EMBL" id="TQB67958.1"/>
    </source>
</evidence>
<feature type="compositionally biased region" description="Basic and acidic residues" evidence="2">
    <location>
        <begin position="373"/>
        <end position="395"/>
    </location>
</feature>
<dbReference type="SUPFAM" id="SSF58022">
    <property type="entry name" value="XRCC4, C-terminal oligomerization domain"/>
    <property type="match status" value="1"/>
</dbReference>
<dbReference type="PANTHER" id="PTHR42067:SF1">
    <property type="entry name" value="MITOTIC APPARATUS PROTEIN P62"/>
    <property type="match status" value="1"/>
</dbReference>
<dbReference type="AlphaFoldDB" id="A0A507QHJ8"/>
<feature type="compositionally biased region" description="Basic and acidic residues" evidence="2">
    <location>
        <begin position="404"/>
        <end position="424"/>
    </location>
</feature>
<feature type="compositionally biased region" description="Basic and acidic residues" evidence="2">
    <location>
        <begin position="40"/>
        <end position="57"/>
    </location>
</feature>
<organism evidence="3 4">
    <name type="scientific">Monascus purpureus</name>
    <name type="common">Red mold</name>
    <name type="synonym">Monascus anka</name>
    <dbReference type="NCBI Taxonomy" id="5098"/>
    <lineage>
        <taxon>Eukaryota</taxon>
        <taxon>Fungi</taxon>
        <taxon>Dikarya</taxon>
        <taxon>Ascomycota</taxon>
        <taxon>Pezizomycotina</taxon>
        <taxon>Eurotiomycetes</taxon>
        <taxon>Eurotiomycetidae</taxon>
        <taxon>Eurotiales</taxon>
        <taxon>Aspergillaceae</taxon>
        <taxon>Monascus</taxon>
    </lineage>
</organism>
<evidence type="ECO:0000256" key="2">
    <source>
        <dbReference type="SAM" id="MobiDB-lite"/>
    </source>
</evidence>
<accession>A0A507QHJ8</accession>
<keyword evidence="4" id="KW-1185">Reference proteome</keyword>
<dbReference type="Gene3D" id="1.20.5.370">
    <property type="match status" value="1"/>
</dbReference>
<dbReference type="PANTHER" id="PTHR42067">
    <property type="entry name" value="YALI0C15378P"/>
    <property type="match status" value="1"/>
</dbReference>
<dbReference type="InterPro" id="IPR014751">
    <property type="entry name" value="XRCC4-like_C"/>
</dbReference>
<feature type="compositionally biased region" description="Acidic residues" evidence="2">
    <location>
        <begin position="358"/>
        <end position="370"/>
    </location>
</feature>
<gene>
    <name evidence="3" type="ORF">MPDQ_004295</name>
</gene>
<dbReference type="STRING" id="5098.A0A507QHJ8"/>
<feature type="compositionally biased region" description="Basic and acidic residues" evidence="2">
    <location>
        <begin position="340"/>
        <end position="352"/>
    </location>
</feature>
<feature type="region of interest" description="Disordered" evidence="2">
    <location>
        <begin position="1"/>
        <end position="75"/>
    </location>
</feature>
<proteinExistence type="predicted"/>